<evidence type="ECO:0000313" key="1">
    <source>
        <dbReference type="EMBL" id="KAJ5074973.1"/>
    </source>
</evidence>
<organism evidence="1 2">
    <name type="scientific">Anaeramoeba ignava</name>
    <name type="common">Anaerobic marine amoeba</name>
    <dbReference type="NCBI Taxonomy" id="1746090"/>
    <lineage>
        <taxon>Eukaryota</taxon>
        <taxon>Metamonada</taxon>
        <taxon>Anaeramoebidae</taxon>
        <taxon>Anaeramoeba</taxon>
    </lineage>
</organism>
<protein>
    <submittedName>
        <fullName evidence="1">Uncharacterized protein</fullName>
    </submittedName>
</protein>
<proteinExistence type="predicted"/>
<gene>
    <name evidence="1" type="ORF">M0811_07677</name>
</gene>
<dbReference type="AlphaFoldDB" id="A0A9Q0LLF5"/>
<sequence length="156" mass="18249">MQKRFERKLKCVKRIKKSLEDVEKFGRIEKWKMLIRKPKKLEETKKKGIEEDGDYLEGKRSSEGCEIELLITFWNEKRVGLISTTAAEKQKTNNVSFSFAIKSSQIKDSSSILWNIFEGDGFAESGFYSRRNFPNSKTNYQNLQKEESKFLLGSMK</sequence>
<keyword evidence="2" id="KW-1185">Reference proteome</keyword>
<dbReference type="Proteomes" id="UP001149090">
    <property type="component" value="Unassembled WGS sequence"/>
</dbReference>
<name>A0A9Q0LLF5_ANAIG</name>
<evidence type="ECO:0000313" key="2">
    <source>
        <dbReference type="Proteomes" id="UP001149090"/>
    </source>
</evidence>
<reference evidence="1" key="1">
    <citation type="submission" date="2022-10" db="EMBL/GenBank/DDBJ databases">
        <title>Novel sulphate-reducing endosymbionts in the free-living metamonad Anaeramoeba.</title>
        <authorList>
            <person name="Jerlstrom-Hultqvist J."/>
            <person name="Cepicka I."/>
            <person name="Gallot-Lavallee L."/>
            <person name="Salas-Leiva D."/>
            <person name="Curtis B.A."/>
            <person name="Zahonova K."/>
            <person name="Pipaliya S."/>
            <person name="Dacks J."/>
            <person name="Roger A.J."/>
        </authorList>
    </citation>
    <scope>NUCLEOTIDE SEQUENCE</scope>
    <source>
        <strain evidence="1">BMAN</strain>
    </source>
</reference>
<dbReference type="EMBL" id="JAPDFW010000067">
    <property type="protein sequence ID" value="KAJ5074973.1"/>
    <property type="molecule type" value="Genomic_DNA"/>
</dbReference>
<accession>A0A9Q0LLF5</accession>
<comment type="caution">
    <text evidence="1">The sequence shown here is derived from an EMBL/GenBank/DDBJ whole genome shotgun (WGS) entry which is preliminary data.</text>
</comment>